<organism evidence="1 2">
    <name type="scientific">Vigna mungo</name>
    <name type="common">Black gram</name>
    <name type="synonym">Phaseolus mungo</name>
    <dbReference type="NCBI Taxonomy" id="3915"/>
    <lineage>
        <taxon>Eukaryota</taxon>
        <taxon>Viridiplantae</taxon>
        <taxon>Streptophyta</taxon>
        <taxon>Embryophyta</taxon>
        <taxon>Tracheophyta</taxon>
        <taxon>Spermatophyta</taxon>
        <taxon>Magnoliopsida</taxon>
        <taxon>eudicotyledons</taxon>
        <taxon>Gunneridae</taxon>
        <taxon>Pentapetalae</taxon>
        <taxon>rosids</taxon>
        <taxon>fabids</taxon>
        <taxon>Fabales</taxon>
        <taxon>Fabaceae</taxon>
        <taxon>Papilionoideae</taxon>
        <taxon>50 kb inversion clade</taxon>
        <taxon>NPAAA clade</taxon>
        <taxon>indigoferoid/millettioid clade</taxon>
        <taxon>Phaseoleae</taxon>
        <taxon>Vigna</taxon>
    </lineage>
</organism>
<dbReference type="EMBL" id="CP144699">
    <property type="protein sequence ID" value="WVZ20957.1"/>
    <property type="molecule type" value="Genomic_DNA"/>
</dbReference>
<accession>A0AAQ3S843</accession>
<dbReference type="Proteomes" id="UP001374535">
    <property type="component" value="Chromosome 2"/>
</dbReference>
<evidence type="ECO:0000313" key="1">
    <source>
        <dbReference type="EMBL" id="WVZ20957.1"/>
    </source>
</evidence>
<protein>
    <submittedName>
        <fullName evidence="1">Uncharacterized protein</fullName>
    </submittedName>
</protein>
<evidence type="ECO:0000313" key="2">
    <source>
        <dbReference type="Proteomes" id="UP001374535"/>
    </source>
</evidence>
<dbReference type="AlphaFoldDB" id="A0AAQ3S843"/>
<proteinExistence type="predicted"/>
<gene>
    <name evidence="1" type="ORF">V8G54_008279</name>
</gene>
<name>A0AAQ3S843_VIGMU</name>
<sequence length="181" mass="20461">MESTGSSSWIGQCLDNAAEWVKDDQRKQKFVEAALKRCSVAGMEKIDGEIEAQFQTVVFCELGSEMEAEIWMLKYDTDERLEETLKLSLGDLQQEELLDRNQQKNSSFKSKVPLYGMKSREAAEAFLKFLVAHGKCWTHVEDHNWCTLGTNPSSLIASINQAALLECVTCRFPKQLAGQFV</sequence>
<reference evidence="1 2" key="1">
    <citation type="journal article" date="2023" name="Life. Sci Alliance">
        <title>Evolutionary insights into 3D genome organization and epigenetic landscape of Vigna mungo.</title>
        <authorList>
            <person name="Junaid A."/>
            <person name="Singh B."/>
            <person name="Bhatia S."/>
        </authorList>
    </citation>
    <scope>NUCLEOTIDE SEQUENCE [LARGE SCALE GENOMIC DNA]</scope>
    <source>
        <strain evidence="1">Urdbean</strain>
    </source>
</reference>
<keyword evidence="2" id="KW-1185">Reference proteome</keyword>